<dbReference type="Proteomes" id="UP000229307">
    <property type="component" value="Unassembled WGS sequence"/>
</dbReference>
<dbReference type="InterPro" id="IPR002347">
    <property type="entry name" value="SDR_fam"/>
</dbReference>
<dbReference type="Gene3D" id="3.40.50.720">
    <property type="entry name" value="NAD(P)-binding Rossmann-like Domain"/>
    <property type="match status" value="1"/>
</dbReference>
<dbReference type="NCBIfam" id="NF005559">
    <property type="entry name" value="PRK07231.1"/>
    <property type="match status" value="1"/>
</dbReference>
<keyword evidence="2" id="KW-0560">Oxidoreductase</keyword>
<dbReference type="EMBL" id="PFMR01000339">
    <property type="protein sequence ID" value="PIZ14532.1"/>
    <property type="molecule type" value="Genomic_DNA"/>
</dbReference>
<sequence length="265" mass="28453">MNIKGKVVIVTGGSRGIGRGISLSLAKEGAKVAVNYHRHPENAKDTAKKIESLGGEAMIASADVTSSSQVKHMVASVIDKWGRIDVLVNNAGHIAGGGLLDITEEEWDKMMAVHLKGPFLCCKEVVPHMIKQRKDEKGWAGKIINISSVGGVAGQSVMHYCTAKGGLITLTQSLARHLAKFNIMVNVIAPGPTVSDLGSSEPNTEEKHEQKRKWARESGKFPLGRIGEPEDIANAVLFLISNDYITGETISISGGWGTLYNELLM</sequence>
<evidence type="ECO:0000313" key="4">
    <source>
        <dbReference type="EMBL" id="PIZ14532.1"/>
    </source>
</evidence>
<dbReference type="InterPro" id="IPR036291">
    <property type="entry name" value="NAD(P)-bd_dom_sf"/>
</dbReference>
<evidence type="ECO:0000256" key="3">
    <source>
        <dbReference type="SAM" id="MobiDB-lite"/>
    </source>
</evidence>
<dbReference type="GO" id="GO:0006633">
    <property type="term" value="P:fatty acid biosynthetic process"/>
    <property type="evidence" value="ECO:0007669"/>
    <property type="project" value="TreeGrafter"/>
</dbReference>
<dbReference type="GO" id="GO:0048038">
    <property type="term" value="F:quinone binding"/>
    <property type="evidence" value="ECO:0007669"/>
    <property type="project" value="TreeGrafter"/>
</dbReference>
<dbReference type="InterPro" id="IPR020904">
    <property type="entry name" value="Sc_DH/Rdtase_CS"/>
</dbReference>
<dbReference type="AlphaFoldDB" id="A0A2M7S4R0"/>
<protein>
    <submittedName>
        <fullName evidence="4">3-oxoacyl-ACP reductase</fullName>
    </submittedName>
</protein>
<evidence type="ECO:0000256" key="2">
    <source>
        <dbReference type="ARBA" id="ARBA00023002"/>
    </source>
</evidence>
<dbReference type="FunFam" id="3.40.50.720:FF:000084">
    <property type="entry name" value="Short-chain dehydrogenase reductase"/>
    <property type="match status" value="1"/>
</dbReference>
<dbReference type="PROSITE" id="PS00061">
    <property type="entry name" value="ADH_SHORT"/>
    <property type="match status" value="1"/>
</dbReference>
<name>A0A2M7S4R0_9BACT</name>
<feature type="region of interest" description="Disordered" evidence="3">
    <location>
        <begin position="194"/>
        <end position="215"/>
    </location>
</feature>
<dbReference type="SUPFAM" id="SSF51735">
    <property type="entry name" value="NAD(P)-binding Rossmann-fold domains"/>
    <property type="match status" value="1"/>
</dbReference>
<accession>A0A2M7S4R0</accession>
<dbReference type="Pfam" id="PF13561">
    <property type="entry name" value="adh_short_C2"/>
    <property type="match status" value="1"/>
</dbReference>
<dbReference type="PANTHER" id="PTHR42760:SF133">
    <property type="entry name" value="3-OXOACYL-[ACYL-CARRIER-PROTEIN] REDUCTASE"/>
    <property type="match status" value="1"/>
</dbReference>
<reference evidence="5" key="1">
    <citation type="submission" date="2017-09" db="EMBL/GenBank/DDBJ databases">
        <title>Depth-based differentiation of microbial function through sediment-hosted aquifers and enrichment of novel symbionts in the deep terrestrial subsurface.</title>
        <authorList>
            <person name="Probst A.J."/>
            <person name="Ladd B."/>
            <person name="Jarett J.K."/>
            <person name="Geller-Mcgrath D.E."/>
            <person name="Sieber C.M.K."/>
            <person name="Emerson J.B."/>
            <person name="Anantharaman K."/>
            <person name="Thomas B.C."/>
            <person name="Malmstrom R."/>
            <person name="Stieglmeier M."/>
            <person name="Klingl A."/>
            <person name="Woyke T."/>
            <person name="Ryan C.M."/>
            <person name="Banfield J.F."/>
        </authorList>
    </citation>
    <scope>NUCLEOTIDE SEQUENCE [LARGE SCALE GENOMIC DNA]</scope>
</reference>
<dbReference type="GO" id="GO:0016616">
    <property type="term" value="F:oxidoreductase activity, acting on the CH-OH group of donors, NAD or NADP as acceptor"/>
    <property type="evidence" value="ECO:0007669"/>
    <property type="project" value="TreeGrafter"/>
</dbReference>
<dbReference type="PANTHER" id="PTHR42760">
    <property type="entry name" value="SHORT-CHAIN DEHYDROGENASES/REDUCTASES FAMILY MEMBER"/>
    <property type="match status" value="1"/>
</dbReference>
<comment type="caution">
    <text evidence="4">The sequence shown here is derived from an EMBL/GenBank/DDBJ whole genome shotgun (WGS) entry which is preliminary data.</text>
</comment>
<organism evidence="4 5">
    <name type="scientific">Candidatus Desantisbacteria bacterium CG_4_10_14_0_8_um_filter_48_22</name>
    <dbReference type="NCBI Taxonomy" id="1974543"/>
    <lineage>
        <taxon>Bacteria</taxon>
        <taxon>Candidatus Desantisiibacteriota</taxon>
    </lineage>
</organism>
<dbReference type="PRINTS" id="PR00080">
    <property type="entry name" value="SDRFAMILY"/>
</dbReference>
<evidence type="ECO:0000313" key="5">
    <source>
        <dbReference type="Proteomes" id="UP000229307"/>
    </source>
</evidence>
<gene>
    <name evidence="4" type="ORF">COY52_12265</name>
</gene>
<proteinExistence type="inferred from homology"/>
<dbReference type="PRINTS" id="PR00081">
    <property type="entry name" value="GDHRDH"/>
</dbReference>
<evidence type="ECO:0000256" key="1">
    <source>
        <dbReference type="ARBA" id="ARBA00006484"/>
    </source>
</evidence>
<comment type="similarity">
    <text evidence="1">Belongs to the short-chain dehydrogenases/reductases (SDR) family.</text>
</comment>